<proteinExistence type="predicted"/>
<organism evidence="1 2">
    <name type="scientific">Centaurea solstitialis</name>
    <name type="common">yellow star-thistle</name>
    <dbReference type="NCBI Taxonomy" id="347529"/>
    <lineage>
        <taxon>Eukaryota</taxon>
        <taxon>Viridiplantae</taxon>
        <taxon>Streptophyta</taxon>
        <taxon>Embryophyta</taxon>
        <taxon>Tracheophyta</taxon>
        <taxon>Spermatophyta</taxon>
        <taxon>Magnoliopsida</taxon>
        <taxon>eudicotyledons</taxon>
        <taxon>Gunneridae</taxon>
        <taxon>Pentapetalae</taxon>
        <taxon>asterids</taxon>
        <taxon>campanulids</taxon>
        <taxon>Asterales</taxon>
        <taxon>Asteraceae</taxon>
        <taxon>Carduoideae</taxon>
        <taxon>Cardueae</taxon>
        <taxon>Centaureinae</taxon>
        <taxon>Centaurea</taxon>
    </lineage>
</organism>
<comment type="caution">
    <text evidence="1">The sequence shown here is derived from an EMBL/GenBank/DDBJ whole genome shotgun (WGS) entry which is preliminary data.</text>
</comment>
<sequence>MKSNETILNKMRINGETLPQTILNKMRINGETLPQVAIVNFFKILTKKNTFMVVSIEESKDIKKMSNDKMQGIVLVHE</sequence>
<name>A0AA38T4I3_9ASTR</name>
<dbReference type="AlphaFoldDB" id="A0AA38T4I3"/>
<evidence type="ECO:0000313" key="1">
    <source>
        <dbReference type="EMBL" id="KAJ9553389.1"/>
    </source>
</evidence>
<keyword evidence="2" id="KW-1185">Reference proteome</keyword>
<evidence type="ECO:0000313" key="2">
    <source>
        <dbReference type="Proteomes" id="UP001172457"/>
    </source>
</evidence>
<dbReference type="Proteomes" id="UP001172457">
    <property type="component" value="Chromosome 4"/>
</dbReference>
<reference evidence="1" key="1">
    <citation type="submission" date="2023-03" db="EMBL/GenBank/DDBJ databases">
        <title>Chromosome-scale reference genome and RAD-based genetic map of yellow starthistle (Centaurea solstitialis) reveal putative structural variation and QTLs associated with invader traits.</title>
        <authorList>
            <person name="Reatini B."/>
            <person name="Cang F.A."/>
            <person name="Jiang Q."/>
            <person name="Mckibben M.T.W."/>
            <person name="Barker M.S."/>
            <person name="Rieseberg L.H."/>
            <person name="Dlugosch K.M."/>
        </authorList>
    </citation>
    <scope>NUCLEOTIDE SEQUENCE</scope>
    <source>
        <strain evidence="1">CAN-66</strain>
        <tissue evidence="1">Leaf</tissue>
    </source>
</reference>
<dbReference type="EMBL" id="JARYMX010000004">
    <property type="protein sequence ID" value="KAJ9553389.1"/>
    <property type="molecule type" value="Genomic_DNA"/>
</dbReference>
<gene>
    <name evidence="1" type="ORF">OSB04_017434</name>
</gene>
<protein>
    <submittedName>
        <fullName evidence="1">Uncharacterized protein</fullName>
    </submittedName>
</protein>
<accession>A0AA38T4I3</accession>